<dbReference type="GO" id="GO:0004519">
    <property type="term" value="F:endonuclease activity"/>
    <property type="evidence" value="ECO:0007669"/>
    <property type="project" value="UniProtKB-KW"/>
</dbReference>
<keyword evidence="1" id="KW-0378">Hydrolase</keyword>
<gene>
    <name evidence="1" type="primary">168</name>
    <name evidence="1" type="ORF">SEA_PUPPER_168</name>
</gene>
<dbReference type="Proteomes" id="UP000318375">
    <property type="component" value="Segment"/>
</dbReference>
<evidence type="ECO:0000313" key="2">
    <source>
        <dbReference type="Proteomes" id="UP000318375"/>
    </source>
</evidence>
<dbReference type="GeneID" id="64766187"/>
<dbReference type="EMBL" id="MK977695">
    <property type="protein sequence ID" value="QDF18654.1"/>
    <property type="molecule type" value="Genomic_DNA"/>
</dbReference>
<keyword evidence="2" id="KW-1185">Reference proteome</keyword>
<dbReference type="RefSeq" id="YP_010058956.1">
    <property type="nucleotide sequence ID" value="NC_054723.1"/>
</dbReference>
<keyword evidence="1" id="KW-0255">Endonuclease</keyword>
<name>A0A4Y6ETL0_9CAUD</name>
<evidence type="ECO:0000313" key="1">
    <source>
        <dbReference type="EMBL" id="QDF18654.1"/>
    </source>
</evidence>
<dbReference type="KEGG" id="vg:64766187"/>
<accession>A0A4Y6ETL0</accession>
<sequence length="114" mass="12512">MQVSGKSVPVRAHVASYRIFHGPTGGLHVLHSCDRPICVQPAHLSLGDHVKNMAEKQERGRTARGERQGAAKLTEDAVLEIRASSSSHASLAVLYRVSPSTIAQVRRRKTWTHI</sequence>
<protein>
    <submittedName>
        <fullName evidence="1">HNH endonuclease</fullName>
    </submittedName>
</protein>
<keyword evidence="1" id="KW-0540">Nuclease</keyword>
<organism evidence="1 2">
    <name type="scientific">Gordonia phage Pupper</name>
    <dbReference type="NCBI Taxonomy" id="2571249"/>
    <lineage>
        <taxon>Viruses</taxon>
        <taxon>Duplodnaviria</taxon>
        <taxon>Heunggongvirae</taxon>
        <taxon>Uroviricota</taxon>
        <taxon>Caudoviricetes</taxon>
        <taxon>Puppervirus</taxon>
        <taxon>Puppervirus Pupper</taxon>
    </lineage>
</organism>
<dbReference type="InterPro" id="IPR044925">
    <property type="entry name" value="His-Me_finger_sf"/>
</dbReference>
<reference evidence="1 2" key="1">
    <citation type="submission" date="2019-05" db="EMBL/GenBank/DDBJ databases">
        <authorList>
            <person name="Pope W.H."/>
            <person name="Garlena R.A."/>
            <person name="Russell D.A."/>
            <person name="Jacobs-Sera D."/>
            <person name="Hatfull G.F."/>
        </authorList>
    </citation>
    <scope>NUCLEOTIDE SEQUENCE [LARGE SCALE GENOMIC DNA]</scope>
</reference>
<proteinExistence type="predicted"/>
<dbReference type="SUPFAM" id="SSF54060">
    <property type="entry name" value="His-Me finger endonucleases"/>
    <property type="match status" value="1"/>
</dbReference>